<keyword evidence="3" id="KW-1185">Reference proteome</keyword>
<dbReference type="KEGG" id="bcom:BAUCODRAFT_542189"/>
<dbReference type="RefSeq" id="XP_007677911.1">
    <property type="nucleotide sequence ID" value="XM_007679721.1"/>
</dbReference>
<dbReference type="Pfam" id="PF23670">
    <property type="entry name" value="PIGBOS1"/>
    <property type="match status" value="1"/>
</dbReference>
<evidence type="ECO:0000256" key="1">
    <source>
        <dbReference type="SAM" id="Phobius"/>
    </source>
</evidence>
<dbReference type="eggNOG" id="ENOG502TB6V">
    <property type="taxonomic scope" value="Eukaryota"/>
</dbReference>
<keyword evidence="1" id="KW-1133">Transmembrane helix</keyword>
<proteinExistence type="predicted"/>
<dbReference type="AlphaFoldDB" id="M2MV44"/>
<name>M2MV44_BAUPA</name>
<dbReference type="OrthoDB" id="3909395at2759"/>
<keyword evidence="1" id="KW-0812">Transmembrane</keyword>
<protein>
    <submittedName>
        <fullName evidence="2">Uncharacterized protein</fullName>
    </submittedName>
</protein>
<organism evidence="2 3">
    <name type="scientific">Baudoinia panamericana (strain UAMH 10762)</name>
    <name type="common">Angels' share fungus</name>
    <name type="synonym">Baudoinia compniacensis (strain UAMH 10762)</name>
    <dbReference type="NCBI Taxonomy" id="717646"/>
    <lineage>
        <taxon>Eukaryota</taxon>
        <taxon>Fungi</taxon>
        <taxon>Dikarya</taxon>
        <taxon>Ascomycota</taxon>
        <taxon>Pezizomycotina</taxon>
        <taxon>Dothideomycetes</taxon>
        <taxon>Dothideomycetidae</taxon>
        <taxon>Mycosphaerellales</taxon>
        <taxon>Teratosphaeriaceae</taxon>
        <taxon>Baudoinia</taxon>
    </lineage>
</organism>
<evidence type="ECO:0000313" key="2">
    <source>
        <dbReference type="EMBL" id="EMC95453.1"/>
    </source>
</evidence>
<feature type="transmembrane region" description="Helical" evidence="1">
    <location>
        <begin position="6"/>
        <end position="26"/>
    </location>
</feature>
<dbReference type="GeneID" id="19115319"/>
<reference evidence="2 3" key="1">
    <citation type="journal article" date="2012" name="PLoS Pathog.">
        <title>Diverse lifestyles and strategies of plant pathogenesis encoded in the genomes of eighteen Dothideomycetes fungi.</title>
        <authorList>
            <person name="Ohm R.A."/>
            <person name="Feau N."/>
            <person name="Henrissat B."/>
            <person name="Schoch C.L."/>
            <person name="Horwitz B.A."/>
            <person name="Barry K.W."/>
            <person name="Condon B.J."/>
            <person name="Copeland A.C."/>
            <person name="Dhillon B."/>
            <person name="Glaser F."/>
            <person name="Hesse C.N."/>
            <person name="Kosti I."/>
            <person name="LaButti K."/>
            <person name="Lindquist E.A."/>
            <person name="Lucas S."/>
            <person name="Salamov A.A."/>
            <person name="Bradshaw R.E."/>
            <person name="Ciuffetti L."/>
            <person name="Hamelin R.C."/>
            <person name="Kema G.H.J."/>
            <person name="Lawrence C."/>
            <person name="Scott J.A."/>
            <person name="Spatafora J.W."/>
            <person name="Turgeon B.G."/>
            <person name="de Wit P.J.G.M."/>
            <person name="Zhong S."/>
            <person name="Goodwin S.B."/>
            <person name="Grigoriev I.V."/>
        </authorList>
    </citation>
    <scope>NUCLEOTIDE SEQUENCE [LARGE SCALE GENOMIC DNA]</scope>
    <source>
        <strain evidence="2 3">UAMH 10762</strain>
    </source>
</reference>
<dbReference type="InterPro" id="IPR057394">
    <property type="entry name" value="PIGBOS1"/>
</dbReference>
<evidence type="ECO:0000313" key="3">
    <source>
        <dbReference type="Proteomes" id="UP000011761"/>
    </source>
</evidence>
<accession>M2MV44</accession>
<dbReference type="HOGENOM" id="CLU_2157908_0_0_1"/>
<sequence>MSRAGSAFWGVSLATIFGVVTAYVAWQPELQRLKETREGTFNESHVKQDEHAISKALISDLKEAKHQVTDTDKKGALWGWRQLLFARQQTAVPESEERAHVVAAKVPKEGV</sequence>
<dbReference type="EMBL" id="KB445557">
    <property type="protein sequence ID" value="EMC95453.1"/>
    <property type="molecule type" value="Genomic_DNA"/>
</dbReference>
<dbReference type="Proteomes" id="UP000011761">
    <property type="component" value="Unassembled WGS sequence"/>
</dbReference>
<gene>
    <name evidence="2" type="ORF">BAUCODRAFT_542189</name>
</gene>
<keyword evidence="1" id="KW-0472">Membrane</keyword>